<dbReference type="CDD" id="cd17546">
    <property type="entry name" value="REC_hyHK_CKI1_RcsC-like"/>
    <property type="match status" value="1"/>
</dbReference>
<feature type="domain" description="Response regulatory" evidence="4">
    <location>
        <begin position="1"/>
        <end position="70"/>
    </location>
</feature>
<organism evidence="5 6">
    <name type="scientific">Methylobacterium platani JCM 14648</name>
    <dbReference type="NCBI Taxonomy" id="1295136"/>
    <lineage>
        <taxon>Bacteria</taxon>
        <taxon>Pseudomonadati</taxon>
        <taxon>Pseudomonadota</taxon>
        <taxon>Alphaproteobacteria</taxon>
        <taxon>Hyphomicrobiales</taxon>
        <taxon>Methylobacteriaceae</taxon>
        <taxon>Methylobacterium</taxon>
    </lineage>
</organism>
<dbReference type="PANTHER" id="PTHR45339:SF1">
    <property type="entry name" value="HYBRID SIGNAL TRANSDUCTION HISTIDINE KINASE J"/>
    <property type="match status" value="1"/>
</dbReference>
<dbReference type="RefSeq" id="WP_048436861.1">
    <property type="nucleotide sequence ID" value="NZ_JXOD01000306.1"/>
</dbReference>
<keyword evidence="2" id="KW-0902">Two-component regulatory system</keyword>
<comment type="caution">
    <text evidence="5">The sequence shown here is derived from an EMBL/GenBank/DDBJ whole genome shotgun (WGS) entry which is preliminary data.</text>
</comment>
<evidence type="ECO:0000256" key="3">
    <source>
        <dbReference type="PROSITE-ProRule" id="PRU00169"/>
    </source>
</evidence>
<evidence type="ECO:0000256" key="2">
    <source>
        <dbReference type="ARBA" id="ARBA00023012"/>
    </source>
</evidence>
<dbReference type="PROSITE" id="PS50110">
    <property type="entry name" value="RESPONSE_REGULATORY"/>
    <property type="match status" value="1"/>
</dbReference>
<evidence type="ECO:0000259" key="4">
    <source>
        <dbReference type="PROSITE" id="PS50110"/>
    </source>
</evidence>
<accession>A0ABR5GQX3</accession>
<sequence>MDVQMPGMDGLTATRHIRELGAPAGRLPIVALTANVLPQQVAQFRAAGMDDHVGKPFRPDELLATVERWSAARAAAA</sequence>
<protein>
    <recommendedName>
        <fullName evidence="4">Response regulatory domain-containing protein</fullName>
    </recommendedName>
</protein>
<dbReference type="Pfam" id="PF00072">
    <property type="entry name" value="Response_reg"/>
    <property type="match status" value="1"/>
</dbReference>
<proteinExistence type="predicted"/>
<reference evidence="5 6" key="1">
    <citation type="submission" date="2015-01" db="EMBL/GenBank/DDBJ databases">
        <title>Genome sequencing of Methylobacterium platani JCM14648 type strain.</title>
        <authorList>
            <person name="Chaudhry V."/>
            <person name="Patil P.B."/>
        </authorList>
    </citation>
    <scope>NUCLEOTIDE SEQUENCE [LARGE SCALE GENOMIC DNA]</scope>
    <source>
        <strain evidence="5 6">JCM 14648</strain>
    </source>
</reference>
<evidence type="ECO:0000256" key="1">
    <source>
        <dbReference type="ARBA" id="ARBA00022553"/>
    </source>
</evidence>
<evidence type="ECO:0000313" key="5">
    <source>
        <dbReference type="EMBL" id="KMO11520.1"/>
    </source>
</evidence>
<gene>
    <name evidence="5" type="ORF">SQ03_26930</name>
</gene>
<evidence type="ECO:0000313" key="6">
    <source>
        <dbReference type="Proteomes" id="UP000035947"/>
    </source>
</evidence>
<dbReference type="PANTHER" id="PTHR45339">
    <property type="entry name" value="HYBRID SIGNAL TRANSDUCTION HISTIDINE KINASE J"/>
    <property type="match status" value="1"/>
</dbReference>
<name>A0ABR5GQX3_9HYPH</name>
<dbReference type="Gene3D" id="3.40.50.2300">
    <property type="match status" value="1"/>
</dbReference>
<keyword evidence="1 3" id="KW-0597">Phosphoprotein</keyword>
<feature type="modified residue" description="4-aspartylphosphate" evidence="3">
    <location>
        <position position="2"/>
    </location>
</feature>
<keyword evidence="6" id="KW-1185">Reference proteome</keyword>
<dbReference type="InterPro" id="IPR011006">
    <property type="entry name" value="CheY-like_superfamily"/>
</dbReference>
<dbReference type="EMBL" id="JXOD01000306">
    <property type="protein sequence ID" value="KMO11520.1"/>
    <property type="molecule type" value="Genomic_DNA"/>
</dbReference>
<dbReference type="SUPFAM" id="SSF52172">
    <property type="entry name" value="CheY-like"/>
    <property type="match status" value="1"/>
</dbReference>
<dbReference type="InterPro" id="IPR001789">
    <property type="entry name" value="Sig_transdc_resp-reg_receiver"/>
</dbReference>
<dbReference type="Proteomes" id="UP000035947">
    <property type="component" value="Unassembled WGS sequence"/>
</dbReference>